<dbReference type="CDD" id="cd14014">
    <property type="entry name" value="STKc_PknB_like"/>
    <property type="match status" value="1"/>
</dbReference>
<accession>A0A250IRG9</accession>
<dbReference type="Gene3D" id="3.30.200.20">
    <property type="entry name" value="Phosphorylase Kinase, domain 1"/>
    <property type="match status" value="1"/>
</dbReference>
<evidence type="ECO:0000256" key="1">
    <source>
        <dbReference type="ARBA" id="ARBA00022574"/>
    </source>
</evidence>
<keyword evidence="2" id="KW-0677">Repeat</keyword>
<feature type="repeat" description="WD" evidence="3">
    <location>
        <begin position="450"/>
        <end position="491"/>
    </location>
</feature>
<dbReference type="GO" id="GO:0005524">
    <property type="term" value="F:ATP binding"/>
    <property type="evidence" value="ECO:0007669"/>
    <property type="project" value="InterPro"/>
</dbReference>
<dbReference type="InterPro" id="IPR000719">
    <property type="entry name" value="Prot_kinase_dom"/>
</dbReference>
<evidence type="ECO:0000256" key="4">
    <source>
        <dbReference type="SAM" id="MobiDB-lite"/>
    </source>
</evidence>
<feature type="repeat" description="WD" evidence="3">
    <location>
        <begin position="491"/>
        <end position="532"/>
    </location>
</feature>
<feature type="region of interest" description="Disordered" evidence="4">
    <location>
        <begin position="1"/>
        <end position="45"/>
    </location>
</feature>
<dbReference type="RefSeq" id="WP_245919183.1">
    <property type="nucleotide sequence ID" value="NZ_CP022163.1"/>
</dbReference>
<dbReference type="SUPFAM" id="SSF56112">
    <property type="entry name" value="Protein kinase-like (PK-like)"/>
    <property type="match status" value="1"/>
</dbReference>
<keyword evidence="1 3" id="KW-0853">WD repeat</keyword>
<dbReference type="InterPro" id="IPR020472">
    <property type="entry name" value="WD40_PAC1"/>
</dbReference>
<dbReference type="SMART" id="SM00320">
    <property type="entry name" value="WD40"/>
    <property type="match status" value="14"/>
</dbReference>
<dbReference type="EMBL" id="CP022163">
    <property type="protein sequence ID" value="ATB33751.1"/>
    <property type="molecule type" value="Genomic_DNA"/>
</dbReference>
<dbReference type="InterPro" id="IPR019775">
    <property type="entry name" value="WD40_repeat_CS"/>
</dbReference>
<feature type="repeat" description="WD" evidence="3">
    <location>
        <begin position="944"/>
        <end position="985"/>
    </location>
</feature>
<dbReference type="InterPro" id="IPR015943">
    <property type="entry name" value="WD40/YVTN_repeat-like_dom_sf"/>
</dbReference>
<dbReference type="PROSITE" id="PS50011">
    <property type="entry name" value="PROTEIN_KINASE_DOM"/>
    <property type="match status" value="1"/>
</dbReference>
<dbReference type="SMART" id="SM00220">
    <property type="entry name" value="S_TKc"/>
    <property type="match status" value="1"/>
</dbReference>
<proteinExistence type="predicted"/>
<keyword evidence="8" id="KW-1185">Reference proteome</keyword>
<sequence length="1128" mass="121336">MNQIQRPETSAMEAEQASPDIDRTRTMQPGRVPAPHEPAPPRPDVMLPRVDPVHYAMSGELARGGIGRILRARDLRLDRPVAVKELLSPAWESEPRFVAEAFVTARLQHPAIVPVYEAGRWPDGKPFYSMKLVSGRSLADVIAERESLDQRLELLPHVLTVSEAIAYAHSERIIHRDLKPANVLVGDFGETVVIDWGLAKDLSRAEEVESMDAARSPGSSPDEGLTRVGTVMGTPAYMPPEQAEGQPVDERADVYALGAILYHLLAGIRPYEGQSSEQVLRCVVDGPPPPLAERQEGIPVELLAIVTKAMARQPSERYPSARALSEDLRRFQTGQIVGAHQYSRVQLLRRFVRRYRAAVTVTGVAVVLLLTLGVVSFLNVVEQRNTAKRAQEEAMDRADALMLMQARAAVEQVPNEALSWLLKLSPRFEDWAAVRTIAADARAQGFATVLRGHSQHVNSAAFSADGRWLVSASDDHTLRVWDLQSGDVKVLAGHTDEAWNGVFLPEGRGLVSGSKDGTLRRWDLTTGQGTVLATLSGPVSGLGLGCRGGCVVAVNRKDDVLYRWDVATGAVHSFHTGATGVGRLVLSPDGTQVLLQGNPHAPSAFGDVERGTFQVLDPAAPPRAGAFAPDGRLFTVNPQGQLQLWTPGSTRGRLLATGLGVASALAFVPGTSWVAVGTRDGTLSLWNIDTGESRELPLGHEARVTGLDVTRDGRYLVSGSADRTARLWDLSSNHPPRVLRGSRGRIHAVLFSPDGQRLALPSSDGQVRLFSVKTEVHELLAENPSGQRALVPSADGRRLASLSARGVLRLLDTASGASLLEEPGVSPNALAFSPEGRWLAFGGASGQVHLREASTGGAARSLAGHGANITALRFSAEGRALATADEAGDVWLWNPISGTGHRLGAHGTRVRELAFSPEGGRLASSGDEGTVRVWDVAAGTSRPLRGHEDAVLGLAFFPDGKRLVSGGMDHTLRFWDLETGQGERRDASGGGILELHVSPDGAWVAVRNEQDGRVMLWDGKTGEPRGILSGHLGDVTAIAFSPDSTRLASASLDKTVRLWDLSNQRSRALRGHTGDVEAVAFFPDGNTLVSTGQDGRIRLWPDDLPREPEALRAWMKRITGDEPPPGND</sequence>
<keyword evidence="5" id="KW-0812">Transmembrane</keyword>
<dbReference type="PROSITE" id="PS00678">
    <property type="entry name" value="WD_REPEATS_1"/>
    <property type="match status" value="4"/>
</dbReference>
<feature type="repeat" description="WD" evidence="3">
    <location>
        <begin position="664"/>
        <end position="696"/>
    </location>
</feature>
<gene>
    <name evidence="7" type="ORF">MEBOL_007249</name>
</gene>
<feature type="repeat" description="WD" evidence="3">
    <location>
        <begin position="903"/>
        <end position="944"/>
    </location>
</feature>
<dbReference type="InterPro" id="IPR008271">
    <property type="entry name" value="Ser/Thr_kinase_AS"/>
</dbReference>
<dbReference type="PROSITE" id="PS50294">
    <property type="entry name" value="WD_REPEATS_REGION"/>
    <property type="match status" value="8"/>
</dbReference>
<feature type="repeat" description="WD" evidence="3">
    <location>
        <begin position="862"/>
        <end position="894"/>
    </location>
</feature>
<dbReference type="InterPro" id="IPR011009">
    <property type="entry name" value="Kinase-like_dom_sf"/>
</dbReference>
<dbReference type="KEGG" id="mbd:MEBOL_007249"/>
<evidence type="ECO:0000313" key="8">
    <source>
        <dbReference type="Proteomes" id="UP000217289"/>
    </source>
</evidence>
<keyword evidence="5" id="KW-1133">Transmembrane helix</keyword>
<dbReference type="PROSITE" id="PS50082">
    <property type="entry name" value="WD_REPEATS_2"/>
    <property type="match status" value="10"/>
</dbReference>
<dbReference type="AlphaFoldDB" id="A0A250IRG9"/>
<dbReference type="PANTHER" id="PTHR19848">
    <property type="entry name" value="WD40 REPEAT PROTEIN"/>
    <property type="match status" value="1"/>
</dbReference>
<name>A0A250IRG9_9BACT</name>
<protein>
    <submittedName>
        <fullName evidence="7">Fis family transcriptional regulator</fullName>
    </submittedName>
</protein>
<dbReference type="Proteomes" id="UP000217289">
    <property type="component" value="Chromosome"/>
</dbReference>
<feature type="repeat" description="WD" evidence="3">
    <location>
        <begin position="1069"/>
        <end position="1100"/>
    </location>
</feature>
<evidence type="ECO:0000313" key="7">
    <source>
        <dbReference type="EMBL" id="ATB33751.1"/>
    </source>
</evidence>
<dbReference type="Pfam" id="PF00069">
    <property type="entry name" value="Pkinase"/>
    <property type="match status" value="1"/>
</dbReference>
<dbReference type="PANTHER" id="PTHR19848:SF8">
    <property type="entry name" value="F-BOX AND WD REPEAT DOMAIN CONTAINING 7"/>
    <property type="match status" value="1"/>
</dbReference>
<reference evidence="7 8" key="1">
    <citation type="submission" date="2017-06" db="EMBL/GenBank/DDBJ databases">
        <authorList>
            <person name="Kim H.J."/>
            <person name="Triplett B.A."/>
        </authorList>
    </citation>
    <scope>NUCLEOTIDE SEQUENCE [LARGE SCALE GENOMIC DNA]</scope>
    <source>
        <strain evidence="7 8">DSM 14713</strain>
    </source>
</reference>
<keyword evidence="5" id="KW-0472">Membrane</keyword>
<feature type="repeat" description="WD" evidence="3">
    <location>
        <begin position="697"/>
        <end position="738"/>
    </location>
</feature>
<dbReference type="Gene3D" id="2.130.10.10">
    <property type="entry name" value="YVTN repeat-like/Quinoprotein amine dehydrogenase"/>
    <property type="match status" value="4"/>
</dbReference>
<dbReference type="InterPro" id="IPR011047">
    <property type="entry name" value="Quinoprotein_ADH-like_sf"/>
</dbReference>
<dbReference type="PRINTS" id="PR00320">
    <property type="entry name" value="GPROTEINBRPT"/>
</dbReference>
<feature type="repeat" description="WD" evidence="3">
    <location>
        <begin position="1028"/>
        <end position="1069"/>
    </location>
</feature>
<organism evidence="7 8">
    <name type="scientific">Melittangium boletus DSM 14713</name>
    <dbReference type="NCBI Taxonomy" id="1294270"/>
    <lineage>
        <taxon>Bacteria</taxon>
        <taxon>Pseudomonadati</taxon>
        <taxon>Myxococcota</taxon>
        <taxon>Myxococcia</taxon>
        <taxon>Myxococcales</taxon>
        <taxon>Cystobacterineae</taxon>
        <taxon>Archangiaceae</taxon>
        <taxon>Melittangium</taxon>
    </lineage>
</organism>
<feature type="domain" description="Protein kinase" evidence="6">
    <location>
        <begin position="55"/>
        <end position="343"/>
    </location>
</feature>
<dbReference type="SUPFAM" id="SSF50998">
    <property type="entry name" value="Quinoprotein alcohol dehydrogenase-like"/>
    <property type="match status" value="2"/>
</dbReference>
<feature type="transmembrane region" description="Helical" evidence="5">
    <location>
        <begin position="357"/>
        <end position="378"/>
    </location>
</feature>
<dbReference type="CDD" id="cd00200">
    <property type="entry name" value="WD40"/>
    <property type="match status" value="2"/>
</dbReference>
<dbReference type="PROSITE" id="PS00108">
    <property type="entry name" value="PROTEIN_KINASE_ST"/>
    <property type="match status" value="1"/>
</dbReference>
<evidence type="ECO:0000256" key="3">
    <source>
        <dbReference type="PROSITE-ProRule" id="PRU00221"/>
    </source>
</evidence>
<evidence type="ECO:0000256" key="5">
    <source>
        <dbReference type="SAM" id="Phobius"/>
    </source>
</evidence>
<evidence type="ECO:0000259" key="6">
    <source>
        <dbReference type="PROSITE" id="PS50011"/>
    </source>
</evidence>
<dbReference type="Pfam" id="PF00400">
    <property type="entry name" value="WD40"/>
    <property type="match status" value="10"/>
</dbReference>
<dbReference type="Gene3D" id="1.10.510.10">
    <property type="entry name" value="Transferase(Phosphotransferase) domain 1"/>
    <property type="match status" value="1"/>
</dbReference>
<dbReference type="InterPro" id="IPR001680">
    <property type="entry name" value="WD40_rpt"/>
</dbReference>
<dbReference type="GO" id="GO:0004672">
    <property type="term" value="F:protein kinase activity"/>
    <property type="evidence" value="ECO:0007669"/>
    <property type="project" value="InterPro"/>
</dbReference>
<evidence type="ECO:0000256" key="2">
    <source>
        <dbReference type="ARBA" id="ARBA00022737"/>
    </source>
</evidence>
<feature type="repeat" description="WD" evidence="3">
    <location>
        <begin position="739"/>
        <end position="774"/>
    </location>
</feature>